<dbReference type="PANTHER" id="PTHR23314">
    <property type="entry name" value="SPERM-ASSOCIATED ANTIGEN 6 ARMADILLO REPEAT-CONTAINING"/>
    <property type="match status" value="1"/>
</dbReference>
<dbReference type="SMART" id="SM00185">
    <property type="entry name" value="ARM"/>
    <property type="match status" value="5"/>
</dbReference>
<gene>
    <name evidence="1" type="ORF">C8F04DRAFT_1356374</name>
</gene>
<dbReference type="GO" id="GO:0008017">
    <property type="term" value="F:microtubule binding"/>
    <property type="evidence" value="ECO:0007669"/>
    <property type="project" value="TreeGrafter"/>
</dbReference>
<protein>
    <submittedName>
        <fullName evidence="1">Armadillo-type protein</fullName>
    </submittedName>
</protein>
<keyword evidence="2" id="KW-1185">Reference proteome</keyword>
<reference evidence="1" key="1">
    <citation type="submission" date="2023-03" db="EMBL/GenBank/DDBJ databases">
        <title>Massive genome expansion in bonnet fungi (Mycena s.s.) driven by repeated elements and novel gene families across ecological guilds.</title>
        <authorList>
            <consortium name="Lawrence Berkeley National Laboratory"/>
            <person name="Harder C.B."/>
            <person name="Miyauchi S."/>
            <person name="Viragh M."/>
            <person name="Kuo A."/>
            <person name="Thoen E."/>
            <person name="Andreopoulos B."/>
            <person name="Lu D."/>
            <person name="Skrede I."/>
            <person name="Drula E."/>
            <person name="Henrissat B."/>
            <person name="Morin E."/>
            <person name="Kohler A."/>
            <person name="Barry K."/>
            <person name="LaButti K."/>
            <person name="Morin E."/>
            <person name="Salamov A."/>
            <person name="Lipzen A."/>
            <person name="Mereny Z."/>
            <person name="Hegedus B."/>
            <person name="Baldrian P."/>
            <person name="Stursova M."/>
            <person name="Weitz H."/>
            <person name="Taylor A."/>
            <person name="Grigoriev I.V."/>
            <person name="Nagy L.G."/>
            <person name="Martin F."/>
            <person name="Kauserud H."/>
        </authorList>
    </citation>
    <scope>NUCLEOTIDE SEQUENCE</scope>
    <source>
        <strain evidence="1">CBHHK200</strain>
    </source>
</reference>
<dbReference type="Proteomes" id="UP001218188">
    <property type="component" value="Unassembled WGS sequence"/>
</dbReference>
<dbReference type="InterPro" id="IPR011989">
    <property type="entry name" value="ARM-like"/>
</dbReference>
<comment type="caution">
    <text evidence="1">The sequence shown here is derived from an EMBL/GenBank/DDBJ whole genome shotgun (WGS) entry which is preliminary data.</text>
</comment>
<dbReference type="Gene3D" id="1.25.10.10">
    <property type="entry name" value="Leucine-rich Repeat Variant"/>
    <property type="match status" value="3"/>
</dbReference>
<dbReference type="EMBL" id="JARJCM010000694">
    <property type="protein sequence ID" value="KAJ7015944.1"/>
    <property type="molecule type" value="Genomic_DNA"/>
</dbReference>
<dbReference type="AlphaFoldDB" id="A0AAD6RVS6"/>
<evidence type="ECO:0000313" key="2">
    <source>
        <dbReference type="Proteomes" id="UP001218188"/>
    </source>
</evidence>
<sequence>MLLPVLVLPASIPVPRMPRILSKLFNAAAKPVKAMLCLDETRAFITAKFLVLAELSERAKIEQNAFVLVEFLRVEGALFDELLRSPAAKVKKYACVFIGSLASHKSTRDTTFKLFGELCPQIAKQLRDQDLYVRDAALFALIKISISPDGVEAIMKAQALEPVANSLSSRRAEEREKACLLLKILGAQKSNISIICSLNLPMRLVFLTSTHTQSGNSDSNTAVCRNATLALWEICGSPEGARAVVEANALPPITKLLHSPDPLTRACGVSSCGTSGDGQRHSGCCLGVSAPPEPHQSLDGARAVADAHAPERIIVHLHSSDPEVCKLTCQIMGYLAKHLTTLPAVLAANPCTQLLVIISETNFELRQNALAALGQISRWPDGAIAMVEAQVTVKAAELLYDPHPKIRAAASHLLGNLAIHGTTVAAVVSIEPYTRLVSLMSDPNSELRRFALYALSKMSLHAESAQAVVEANTLHNFSTHLSSPVMDIRRSASRHEETLPWVISLDPCAQLVSMLTDVDIQVSRCAAGALASMSTWPDGAAAVNAAKALNGAAPLLNASTDPQMEQWIAQMLANLIRHGQATIAHEATSLGELTTTFDLDSSGQLVSETLRMRTSSDSAQGPQVPEVLQDLGQLLGSTPDQELASNMLSSLTDFMLTSLGDQDASRYLMPFRVMSIGSTYESLRKQGSRLIVALPGQDAGNFNVRPTHIIEALANILASEEAEADVRLGFCACWVLIQLVRYKSGSIPSQ</sequence>
<proteinExistence type="predicted"/>
<dbReference type="InterPro" id="IPR000225">
    <property type="entry name" value="Armadillo"/>
</dbReference>
<dbReference type="InterPro" id="IPR016024">
    <property type="entry name" value="ARM-type_fold"/>
</dbReference>
<dbReference type="PANTHER" id="PTHR23314:SF0">
    <property type="entry name" value="SPERM-ASSOCIATED ANTIGEN 6"/>
    <property type="match status" value="1"/>
</dbReference>
<accession>A0AAD6RVS6</accession>
<dbReference type="SUPFAM" id="SSF48371">
    <property type="entry name" value="ARM repeat"/>
    <property type="match status" value="2"/>
</dbReference>
<evidence type="ECO:0000313" key="1">
    <source>
        <dbReference type="EMBL" id="KAJ7015944.1"/>
    </source>
</evidence>
<dbReference type="GO" id="GO:0003341">
    <property type="term" value="P:cilium movement"/>
    <property type="evidence" value="ECO:0007669"/>
    <property type="project" value="TreeGrafter"/>
</dbReference>
<name>A0AAD6RVS6_9AGAR</name>
<organism evidence="1 2">
    <name type="scientific">Mycena alexandri</name>
    <dbReference type="NCBI Taxonomy" id="1745969"/>
    <lineage>
        <taxon>Eukaryota</taxon>
        <taxon>Fungi</taxon>
        <taxon>Dikarya</taxon>
        <taxon>Basidiomycota</taxon>
        <taxon>Agaricomycotina</taxon>
        <taxon>Agaricomycetes</taxon>
        <taxon>Agaricomycetidae</taxon>
        <taxon>Agaricales</taxon>
        <taxon>Marasmiineae</taxon>
        <taxon>Mycenaceae</taxon>
        <taxon>Mycena</taxon>
    </lineage>
</organism>
<dbReference type="GO" id="GO:0015630">
    <property type="term" value="C:microtubule cytoskeleton"/>
    <property type="evidence" value="ECO:0007669"/>
    <property type="project" value="TreeGrafter"/>
</dbReference>